<dbReference type="Gene3D" id="3.40.50.300">
    <property type="entry name" value="P-loop containing nucleotide triphosphate hydrolases"/>
    <property type="match status" value="1"/>
</dbReference>
<dbReference type="SUPFAM" id="SSF52540">
    <property type="entry name" value="P-loop containing nucleoside triphosphate hydrolases"/>
    <property type="match status" value="1"/>
</dbReference>
<dbReference type="Proteomes" id="UP000485058">
    <property type="component" value="Unassembled WGS sequence"/>
</dbReference>
<keyword evidence="3" id="KW-1185">Reference proteome</keyword>
<name>A0A6A0ALR8_HAELA</name>
<feature type="domain" description="Tr-type G" evidence="1">
    <location>
        <begin position="1"/>
        <end position="75"/>
    </location>
</feature>
<comment type="caution">
    <text evidence="2">The sequence shown here is derived from an EMBL/GenBank/DDBJ whole genome shotgun (WGS) entry which is preliminary data.</text>
</comment>
<keyword evidence="2" id="KW-0251">Elongation factor</keyword>
<dbReference type="EMBL" id="BLLF01008099">
    <property type="protein sequence ID" value="GFH33253.1"/>
    <property type="molecule type" value="Genomic_DNA"/>
</dbReference>
<dbReference type="GO" id="GO:0003746">
    <property type="term" value="F:translation elongation factor activity"/>
    <property type="evidence" value="ECO:0007669"/>
    <property type="project" value="UniProtKB-KW"/>
</dbReference>
<evidence type="ECO:0000259" key="1">
    <source>
        <dbReference type="Pfam" id="PF00009"/>
    </source>
</evidence>
<evidence type="ECO:0000313" key="2">
    <source>
        <dbReference type="EMBL" id="GFH33253.1"/>
    </source>
</evidence>
<dbReference type="GO" id="GO:0003924">
    <property type="term" value="F:GTPase activity"/>
    <property type="evidence" value="ECO:0007669"/>
    <property type="project" value="InterPro"/>
</dbReference>
<accession>A0A6A0ALR8</accession>
<dbReference type="InterPro" id="IPR027417">
    <property type="entry name" value="P-loop_NTPase"/>
</dbReference>
<dbReference type="AlphaFoldDB" id="A0A6A0ALR8"/>
<gene>
    <name evidence="2" type="ORF">HaLaN_32595</name>
</gene>
<proteinExistence type="predicted"/>
<protein>
    <submittedName>
        <fullName evidence="2">Elongation factor-like protein</fullName>
    </submittedName>
</protein>
<keyword evidence="2" id="KW-0648">Protein biosynthesis</keyword>
<sequence>MLVDASEGPLAQTKFVLGKALARGLCPIVVLNKVDRPAASPERCALTESALLDLFLSLGASDAQLEFPVLYASAK</sequence>
<dbReference type="Pfam" id="PF00009">
    <property type="entry name" value="GTP_EFTU"/>
    <property type="match status" value="1"/>
</dbReference>
<organism evidence="2 3">
    <name type="scientific">Haematococcus lacustris</name>
    <name type="common">Green alga</name>
    <name type="synonym">Haematococcus pluvialis</name>
    <dbReference type="NCBI Taxonomy" id="44745"/>
    <lineage>
        <taxon>Eukaryota</taxon>
        <taxon>Viridiplantae</taxon>
        <taxon>Chlorophyta</taxon>
        <taxon>core chlorophytes</taxon>
        <taxon>Chlorophyceae</taxon>
        <taxon>CS clade</taxon>
        <taxon>Chlamydomonadales</taxon>
        <taxon>Haematococcaceae</taxon>
        <taxon>Haematococcus</taxon>
    </lineage>
</organism>
<evidence type="ECO:0000313" key="3">
    <source>
        <dbReference type="Proteomes" id="UP000485058"/>
    </source>
</evidence>
<reference evidence="2 3" key="1">
    <citation type="submission" date="2020-02" db="EMBL/GenBank/DDBJ databases">
        <title>Draft genome sequence of Haematococcus lacustris strain NIES-144.</title>
        <authorList>
            <person name="Morimoto D."/>
            <person name="Nakagawa S."/>
            <person name="Yoshida T."/>
            <person name="Sawayama S."/>
        </authorList>
    </citation>
    <scope>NUCLEOTIDE SEQUENCE [LARGE SCALE GENOMIC DNA]</scope>
    <source>
        <strain evidence="2 3">NIES-144</strain>
    </source>
</reference>
<feature type="non-terminal residue" evidence="2">
    <location>
        <position position="75"/>
    </location>
</feature>
<dbReference type="InterPro" id="IPR000795">
    <property type="entry name" value="T_Tr_GTP-bd_dom"/>
</dbReference>
<dbReference type="GO" id="GO:0005525">
    <property type="term" value="F:GTP binding"/>
    <property type="evidence" value="ECO:0007669"/>
    <property type="project" value="InterPro"/>
</dbReference>